<evidence type="ECO:0000313" key="3">
    <source>
        <dbReference type="Proteomes" id="UP000249273"/>
    </source>
</evidence>
<dbReference type="KEGG" id="vg:36841059"/>
<organism evidence="2">
    <name type="scientific">Sea otter poxvirus</name>
    <dbReference type="NCBI Taxonomy" id="1416741"/>
    <lineage>
        <taxon>Viruses</taxon>
        <taxon>Varidnaviria</taxon>
        <taxon>Bamfordvirae</taxon>
        <taxon>Nucleocytoviricota</taxon>
        <taxon>Pokkesviricetes</taxon>
        <taxon>Chitovirales</taxon>
        <taxon>Poxviridae</taxon>
        <taxon>Chordopoxvirinae</taxon>
        <taxon>Mustelpoxvirus</taxon>
        <taxon>Mustelpoxvirus seaotterpox</taxon>
        <taxon>Sea otterpox virus</taxon>
    </lineage>
</organism>
<sequence>MNTNEHHSNKGKSKRKSNKTLLLPSYINYKNVPKTKLCQQVRPQKQDTQENKHCKENSNFVDLRICEYNSRIPLNLYTSYGTFTTKLVSEEEANCWIELSSAVLNRLAINFPLIMGSSEHSNGRSIYIEMWPTSRVTTLDPKDYNISVVLLFQLVVALYSMYKRNIYADGLAFDILTVPKTTIQFLINQMIFSITTDVVIILSRTARLYRADLPQSCYLNYVRGFAALCRWPHTVSNYFFEWLIRNHFDYFSKQQIDIFKIKKRYAPSFHINHLTEPGTLVYVSRDDMFIVGVTLTDVSVNENVRVIFSHDGLCFSVDDFNIKDVYLTDNLFNRSQLSTIVI</sequence>
<dbReference type="GeneID" id="36841059"/>
<feature type="transmembrane region" description="Helical" evidence="1">
    <location>
        <begin position="144"/>
        <end position="162"/>
    </location>
</feature>
<keyword evidence="1" id="KW-0472">Membrane</keyword>
<accession>A0A2U9QHQ5</accession>
<evidence type="ECO:0000256" key="1">
    <source>
        <dbReference type="SAM" id="Phobius"/>
    </source>
</evidence>
<dbReference type="RefSeq" id="YP_009480600.1">
    <property type="nucleotide sequence ID" value="NC_037656.1"/>
</dbReference>
<keyword evidence="1" id="KW-0812">Transmembrane</keyword>
<keyword evidence="3" id="KW-1185">Reference proteome</keyword>
<reference evidence="2" key="1">
    <citation type="submission" date="2018-05" db="EMBL/GenBank/DDBJ databases">
        <title>Complete Genome Sequence of a Novel Sea Otter Poxvirus.</title>
        <authorList>
            <person name="Jacob J.M."/>
            <person name="Subramaniam K."/>
            <person name="Tu S.-L."/>
            <person name="Nielsen O."/>
            <person name="Tuomi P.A."/>
            <person name="Upton C."/>
            <person name="Waltzek T.B."/>
        </authorList>
    </citation>
    <scope>NUCLEOTIDE SEQUENCE [LARGE SCALE GENOMIC DNA]</scope>
    <source>
        <strain evidence="2">ELK</strain>
    </source>
</reference>
<dbReference type="OrthoDB" id="7692at10239"/>
<dbReference type="Pfam" id="PF03339">
    <property type="entry name" value="Pox_L3_FP4"/>
    <property type="match status" value="1"/>
</dbReference>
<keyword evidence="1" id="KW-1133">Transmembrane helix</keyword>
<dbReference type="EMBL" id="MH427217">
    <property type="protein sequence ID" value="AWU47107.1"/>
    <property type="molecule type" value="Genomic_DNA"/>
</dbReference>
<gene>
    <name evidence="2" type="primary">SOPV-ELK-062</name>
</gene>
<dbReference type="InterPro" id="IPR005007">
    <property type="entry name" value="Poxvirus_L3/FP4"/>
</dbReference>
<name>A0A2U9QHQ5_9POXV</name>
<dbReference type="Proteomes" id="UP000249273">
    <property type="component" value="Segment"/>
</dbReference>
<protein>
    <submittedName>
        <fullName evidence="2">Internal virion protein</fullName>
    </submittedName>
</protein>
<evidence type="ECO:0000313" key="2">
    <source>
        <dbReference type="EMBL" id="AWU47107.1"/>
    </source>
</evidence>
<proteinExistence type="predicted"/>
<feature type="transmembrane region" description="Helical" evidence="1">
    <location>
        <begin position="182"/>
        <end position="202"/>
    </location>
</feature>